<reference evidence="2" key="2">
    <citation type="submission" date="2025-08" db="UniProtKB">
        <authorList>
            <consortium name="RefSeq"/>
        </authorList>
    </citation>
    <scope>IDENTIFICATION</scope>
    <source>
        <tissue evidence="2">Leaf</tissue>
    </source>
</reference>
<keyword evidence="1" id="KW-1185">Reference proteome</keyword>
<gene>
    <name evidence="2" type="primary">LOC142181743</name>
</gene>
<proteinExistence type="predicted"/>
<protein>
    <submittedName>
        <fullName evidence="2">Uncharacterized protein LOC142181743</fullName>
    </submittedName>
</protein>
<evidence type="ECO:0000313" key="2">
    <source>
        <dbReference type="RefSeq" id="XP_075111336.1"/>
    </source>
</evidence>
<name>A0AC58UPB3_TOBAC</name>
<sequence>MAGRCTSDLRDRVQRLEALIGVTDDPLDLADLITEIYHLKYGMDPFREGQGSEEHSEVKIPDPKAFGGARSAKELENFLWDMEQYFVAAKVPDRKKVKITSMYLTGDAKLWWRTRMADDESAGRPKIDTWNKIRKEMKDQFLPKNASWLARDRLKRLRQTRSICDYIKEFTSLMLDIQNMLEDNKLHNFISGMQAWAQNKLRRQKMKDLPSAIAAADSLVDYRKNNWDGEGQEVVVALVNPLQLLNVISLVNATSNETYPHSLLMHVEMRIGDKGVIAMVDTGATHTFVSASLVHKYRLSVSKYPSYMKTVNAKAQAIVGMAYNIPMSVGNWKGKVNLMKHRFVPVPHLDGMLIMNETAPGFVKIVHPYGKEETQWRASLVSAMTVEKGLKRGDDTFLPAMVEVKPDVKVEVMDCVAPILTLKELAELQKQLNELLDAGLIQPSKALFGAPVLFQKKQDETLQMCVDYRALNKVTVKNKYPVPLVQDLMDRLSKACWFTKLYLRFGYWQVQIAEGDESKTTCVTRYGSYEFLVMPFGLTNAPATFCNLMNDVLYEYLDDFFVVYLDTIVIYSQTLDEHMTHLIKVLSRLREYQLYVKMEKCKFARQEIKFLGHLVS</sequence>
<dbReference type="RefSeq" id="XP_075111336.1">
    <property type="nucleotide sequence ID" value="XM_075255235.1"/>
</dbReference>
<evidence type="ECO:0000313" key="1">
    <source>
        <dbReference type="Proteomes" id="UP000790787"/>
    </source>
</evidence>
<accession>A0AC58UPB3</accession>
<dbReference type="Proteomes" id="UP000790787">
    <property type="component" value="Chromosome 6"/>
</dbReference>
<reference evidence="1" key="1">
    <citation type="journal article" date="2014" name="Nat. Commun.">
        <title>The tobacco genome sequence and its comparison with those of tomato and potato.</title>
        <authorList>
            <person name="Sierro N."/>
            <person name="Battey J.N."/>
            <person name="Ouadi S."/>
            <person name="Bakaher N."/>
            <person name="Bovet L."/>
            <person name="Willig A."/>
            <person name="Goepfert S."/>
            <person name="Peitsch M.C."/>
            <person name="Ivanov N.V."/>
        </authorList>
    </citation>
    <scope>NUCLEOTIDE SEQUENCE [LARGE SCALE GENOMIC DNA]</scope>
</reference>
<organism evidence="1 2">
    <name type="scientific">Nicotiana tabacum</name>
    <name type="common">Common tobacco</name>
    <dbReference type="NCBI Taxonomy" id="4097"/>
    <lineage>
        <taxon>Eukaryota</taxon>
        <taxon>Viridiplantae</taxon>
        <taxon>Streptophyta</taxon>
        <taxon>Embryophyta</taxon>
        <taxon>Tracheophyta</taxon>
        <taxon>Spermatophyta</taxon>
        <taxon>Magnoliopsida</taxon>
        <taxon>eudicotyledons</taxon>
        <taxon>Gunneridae</taxon>
        <taxon>Pentapetalae</taxon>
        <taxon>asterids</taxon>
        <taxon>lamiids</taxon>
        <taxon>Solanales</taxon>
        <taxon>Solanaceae</taxon>
        <taxon>Nicotianoideae</taxon>
        <taxon>Nicotianeae</taxon>
        <taxon>Nicotiana</taxon>
    </lineage>
</organism>